<dbReference type="InterPro" id="IPR011042">
    <property type="entry name" value="6-blade_b-propeller_TolB-like"/>
</dbReference>
<dbReference type="EMBL" id="CYKH01000528">
    <property type="protein sequence ID" value="CUI14135.1"/>
    <property type="molecule type" value="Genomic_DNA"/>
</dbReference>
<feature type="region of interest" description="Disordered" evidence="1">
    <location>
        <begin position="345"/>
        <end position="379"/>
    </location>
</feature>
<dbReference type="Proteomes" id="UP000051952">
    <property type="component" value="Unassembled WGS sequence"/>
</dbReference>
<dbReference type="Gene3D" id="2.120.10.30">
    <property type="entry name" value="TolB, C-terminal domain"/>
    <property type="match status" value="2"/>
</dbReference>
<keyword evidence="5" id="KW-1185">Reference proteome</keyword>
<feature type="transmembrane region" description="Helical" evidence="2">
    <location>
        <begin position="786"/>
        <end position="808"/>
    </location>
</feature>
<gene>
    <name evidence="4" type="ORF">BSAL_70680</name>
</gene>
<dbReference type="PANTHER" id="PTHR46388">
    <property type="entry name" value="NHL REPEAT-CONTAINING PROTEIN 2"/>
    <property type="match status" value="1"/>
</dbReference>
<keyword evidence="2" id="KW-0812">Transmembrane</keyword>
<reference evidence="5" key="1">
    <citation type="submission" date="2015-09" db="EMBL/GenBank/DDBJ databases">
        <authorList>
            <consortium name="Pathogen Informatics"/>
        </authorList>
    </citation>
    <scope>NUCLEOTIDE SEQUENCE [LARGE SCALE GENOMIC DNA]</scope>
    <source>
        <strain evidence="5">Lake Konstanz</strain>
    </source>
</reference>
<feature type="chain" id="PRO_5006623410" evidence="3">
    <location>
        <begin position="21"/>
        <end position="924"/>
    </location>
</feature>
<dbReference type="AlphaFoldDB" id="A0A0S4KIB1"/>
<keyword evidence="2" id="KW-0472">Membrane</keyword>
<keyword evidence="2" id="KW-1133">Transmembrane helix</keyword>
<accession>A0A0S4KIB1</accession>
<evidence type="ECO:0000256" key="3">
    <source>
        <dbReference type="SAM" id="SignalP"/>
    </source>
</evidence>
<feature type="signal peptide" evidence="3">
    <location>
        <begin position="1"/>
        <end position="20"/>
    </location>
</feature>
<feature type="transmembrane region" description="Helical" evidence="2">
    <location>
        <begin position="755"/>
        <end position="774"/>
    </location>
</feature>
<dbReference type="PANTHER" id="PTHR46388:SF2">
    <property type="entry name" value="NHL REPEAT-CONTAINING PROTEIN 2"/>
    <property type="match status" value="1"/>
</dbReference>
<dbReference type="VEuPathDB" id="TriTrypDB:BSAL_70680"/>
<feature type="transmembrane region" description="Helical" evidence="2">
    <location>
        <begin position="726"/>
        <end position="749"/>
    </location>
</feature>
<feature type="compositionally biased region" description="Low complexity" evidence="1">
    <location>
        <begin position="400"/>
        <end position="427"/>
    </location>
</feature>
<evidence type="ECO:0000256" key="1">
    <source>
        <dbReference type="SAM" id="MobiDB-lite"/>
    </source>
</evidence>
<evidence type="ECO:0000313" key="5">
    <source>
        <dbReference type="Proteomes" id="UP000051952"/>
    </source>
</evidence>
<sequence length="924" mass="97175">MLTTLLFLMIAVLFVKPCACRIIMPLKTSTIVRSLASPCGVGAGVDGSLIVSACEACGIYKVMPNGPTTVIAGVIGACGFVDGIGSGARFYYPVGVATDAERNVAYIADQANNAIRALDLSTYAVKTVAGSSAGYRDGAFTLALFNYCNQGVFRTTTSGKVLYITDGGNGRVRKANFSSMVVSTVAVVPAPMLLDMSKDGLRLFVSSDYAVIYQIFLTNNSVILLAGGLGVAGFADAVGPAARFYKPRGVSLSHDDSALFVGDWYNYRIRRIELSNQSVTTVTGTGVPASIDGPLLSASIIGASQIMWHCQNTLKECGLVVVEHSTTYWSAANVRWVPMTQGTQSMSYTGATQDESNTLTGSVSGSAQRLSATTSATHEASVTHSLTFGTWTRDASVTLSPRPSSSVALSSSSTASSTKGSASPTATMRPTLSATLRQSESMTLTSMSMTPSSSSTTEVTATKSPPTRSKSSTLFDCNTAGLQATAVALAPVNETVSEIEMQLPYFRNSSAKCALGVSTGNASYPARDNQNQGLRGDPPFVFITSQDVDRLTLLQAPLLIFNFTLASPYQLVYYYVGNVTTPQGTHVSATWSVHPRSGVWHGVVVEAPSIGWVGDGVFPVLLYTELNLLVPLMCGDGHAMLTVVLTIPSPGVPRVLAAEVRRATQTALIVALLATGALSGSALGRILATDSMVLCDADAAGGGGVIDFDLTICNESPHLVESRSAIVSNAGVVAAVGVLLLLLAAVWSYWRNDTVAGTVTAVFLLPSSTTFLAARVASSPCVAVDALLIVLGLLLTVVPVAMLSYLAFNIANRWKCATKKNKDEAHDGERRNHTLKALRTFVHNATQRLWKWRAVIPSDTESMRPAWIVLLEYRVLSYAAIDALFLVAVSSLAVVGGLDVTNEALCRGCSAAVVVLLGAQVGVL</sequence>
<organism evidence="4 5">
    <name type="scientific">Bodo saltans</name>
    <name type="common">Flagellated protozoan</name>
    <dbReference type="NCBI Taxonomy" id="75058"/>
    <lineage>
        <taxon>Eukaryota</taxon>
        <taxon>Discoba</taxon>
        <taxon>Euglenozoa</taxon>
        <taxon>Kinetoplastea</taxon>
        <taxon>Metakinetoplastina</taxon>
        <taxon>Eubodonida</taxon>
        <taxon>Bodonidae</taxon>
        <taxon>Bodo</taxon>
    </lineage>
</organism>
<feature type="compositionally biased region" description="Low complexity" evidence="1">
    <location>
        <begin position="439"/>
        <end position="473"/>
    </location>
</feature>
<feature type="region of interest" description="Disordered" evidence="1">
    <location>
        <begin position="397"/>
        <end position="474"/>
    </location>
</feature>
<feature type="compositionally biased region" description="Polar residues" evidence="1">
    <location>
        <begin position="428"/>
        <end position="438"/>
    </location>
</feature>
<feature type="transmembrane region" description="Helical" evidence="2">
    <location>
        <begin position="875"/>
        <end position="898"/>
    </location>
</feature>
<feature type="non-terminal residue" evidence="4">
    <location>
        <position position="924"/>
    </location>
</feature>
<feature type="transmembrane region" description="Helical" evidence="2">
    <location>
        <begin position="667"/>
        <end position="688"/>
    </location>
</feature>
<dbReference type="SUPFAM" id="SSF101898">
    <property type="entry name" value="NHL repeat"/>
    <property type="match status" value="1"/>
</dbReference>
<protein>
    <submittedName>
        <fullName evidence="4">GP46-like surface antigen, putative</fullName>
    </submittedName>
</protein>
<evidence type="ECO:0000313" key="4">
    <source>
        <dbReference type="EMBL" id="CUI14135.1"/>
    </source>
</evidence>
<keyword evidence="3" id="KW-0732">Signal</keyword>
<evidence type="ECO:0000256" key="2">
    <source>
        <dbReference type="SAM" id="Phobius"/>
    </source>
</evidence>
<name>A0A0S4KIB1_BODSA</name>
<proteinExistence type="predicted"/>